<evidence type="ECO:0000256" key="1">
    <source>
        <dbReference type="SAM" id="Phobius"/>
    </source>
</evidence>
<keyword evidence="1" id="KW-0472">Membrane</keyword>
<name>A0ABQ5KJI4_9EUKA</name>
<organism evidence="3 4">
    <name type="scientific">Aduncisulcus paluster</name>
    <dbReference type="NCBI Taxonomy" id="2918883"/>
    <lineage>
        <taxon>Eukaryota</taxon>
        <taxon>Metamonada</taxon>
        <taxon>Carpediemonas-like organisms</taxon>
        <taxon>Aduncisulcus</taxon>
    </lineage>
</organism>
<sequence>MASLLSNVFLILIFIPYVISTTLSEEVLLSPVSRHITHYSNTIDEFAISDDVISNIKEANLESGTSVTRRNSDELITKISTSFSDIISSIQTKLVDSVDILDATLSSWSDYEMTSVKDLSMKLSDPSDKESPLYSTLSGEYLDVDRGSIGVFIPDFISDEIKEDAHSIPTNIYDLYVNIVQNTPSSQMKQYNISSNSYSLVQSPLLFSRVIPPSGLIYMTPSMNILDSRLDTSLKQRVTFDPRSTGSWKSAVSLKLLRGAVVILDTSFDAYIADIINADNDIFEKLMRLMWRTTDLVLTQFSSSDYISIVSTDGEFDGNIARISSSSRKNVSDLDGYSDIPGLFRVDDVILKAARSEVKEYFSSIDVTTYLANKQHTTHESREMDNQDDRMLAITLACDLLRTAVDTVVKLSDTFEDRINNLIGRSATALSMSTSHPLPAGSPLHLFVVSMGAIFHQYFTIELVSKLKSNDFFSAIIPIFLYLDIDVLSQNSIPGFDVDFQTIPLPHFRHSSKHNLNSAMCNTNGLLLAVDIISHIEGWADNGDDEETCVSTSDIIHRYSYGCDSNQMRSIEDKIESFVFSHCFSIFRAFHHKSDSSFTSDSFSLCPISTARSSLPVMMISYLEYFLSIPVVSFLKPLVDDDGLFKGMAEMVISVSWLFDNAFDWDNGFDMSMSYSMLFDHSKRLIQHPKLPVGYLPCEIDPDLIEKVVDNSIISSLSSEHHTAGSIAFSNFNSILSLFGIVDNGHVHTIKMNELLLDYPVHVPSFASIGWNRLSSDLVLVSTFTQTNSFTISLPSINRCSTLVSNDTVCYSVYDSLGDAGLMWNACSNNSTECTSVSTDIIDILNLGYDGLEEHSSKPVSYSYVGVHIPRNQFKSTVLEDKFGLDYSSFLTTDLTDNFITAVMGELFAASTTGSNRLFSNQLVRDIRIMRYVLEMPFLESALEEGLSYLSEYELCRNCVLSESNPFVTNIGLIGVSITSIVTGAELVFPYVQRSFDAITRASGITQEAIFRPDITSISLPVVSPWGSVGVAISSITIISDLPMYVHSIYVTLDEIVSNISSTLSSKMQDYPYLIVSNQGYVICSSDSDINESIISVAKESSKLFIGSVWPGVYQSVVDAGLFEVDTIISSNTAYITEFGSFDSSLFESVTIIDSAIISHTSVQFASRCLPSSTTSNVILAVVDGLDGFVYVTVDDIDLIDSDLCSSCSLETYNIHSNDNPMQKPRSLSQIKRIFDGSSCIVDSNILNSAVSKAVKTSMYIEYPEIETNCSSTELIQGRTAVLIVSCICFVFTTSVILYRIIKLWV</sequence>
<keyword evidence="4" id="KW-1185">Reference proteome</keyword>
<evidence type="ECO:0000256" key="2">
    <source>
        <dbReference type="SAM" id="SignalP"/>
    </source>
</evidence>
<keyword evidence="1" id="KW-1133">Transmembrane helix</keyword>
<feature type="signal peptide" evidence="2">
    <location>
        <begin position="1"/>
        <end position="20"/>
    </location>
</feature>
<comment type="caution">
    <text evidence="3">The sequence shown here is derived from an EMBL/GenBank/DDBJ whole genome shotgun (WGS) entry which is preliminary data.</text>
</comment>
<proteinExistence type="predicted"/>
<keyword evidence="2" id="KW-0732">Signal</keyword>
<reference evidence="3" key="1">
    <citation type="submission" date="2022-03" db="EMBL/GenBank/DDBJ databases">
        <title>Draft genome sequence of Aduncisulcus paluster, a free-living microaerophilic Fornicata.</title>
        <authorList>
            <person name="Yuyama I."/>
            <person name="Kume K."/>
            <person name="Tamura T."/>
            <person name="Inagaki Y."/>
            <person name="Hashimoto T."/>
        </authorList>
    </citation>
    <scope>NUCLEOTIDE SEQUENCE</scope>
    <source>
        <strain evidence="3">NY0171</strain>
    </source>
</reference>
<feature type="transmembrane region" description="Helical" evidence="1">
    <location>
        <begin position="1281"/>
        <end position="1302"/>
    </location>
</feature>
<feature type="chain" id="PRO_5045906907" evidence="2">
    <location>
        <begin position="21"/>
        <end position="1306"/>
    </location>
</feature>
<dbReference type="Proteomes" id="UP001057375">
    <property type="component" value="Unassembled WGS sequence"/>
</dbReference>
<protein>
    <submittedName>
        <fullName evidence="3">Uncharacterized protein</fullName>
    </submittedName>
</protein>
<evidence type="ECO:0000313" key="4">
    <source>
        <dbReference type="Proteomes" id="UP001057375"/>
    </source>
</evidence>
<dbReference type="EMBL" id="BQXS01009683">
    <property type="protein sequence ID" value="GKT31469.1"/>
    <property type="molecule type" value="Genomic_DNA"/>
</dbReference>
<keyword evidence="1" id="KW-0812">Transmembrane</keyword>
<gene>
    <name evidence="3" type="ORF">ADUPG1_005899</name>
</gene>
<evidence type="ECO:0000313" key="3">
    <source>
        <dbReference type="EMBL" id="GKT31469.1"/>
    </source>
</evidence>
<accession>A0ABQ5KJI4</accession>